<name>G0NJP8_CAEBE</name>
<dbReference type="EMBL" id="GL379896">
    <property type="protein sequence ID" value="EGT32639.1"/>
    <property type="molecule type" value="Genomic_DNA"/>
</dbReference>
<dbReference type="HOGENOM" id="CLU_759163_0_0_1"/>
<sequence>MSSPCRSMFRELLTTRWRTDISEEDEIETVRAGYSALQPNRSTNEENIIEGREENVELVDDENYQIFHRNEETPKLIQKRTSCVTRDEASNVLRTLMSTPKENLIAERCDLFSQKWFHSTRDTEKKLIEYIFLNPNNRPYFFTMQSRNIQIEDIGDLILKSLLSEPRETGQCLARIAIKTPTDMPFTVLLDVLVKLGAENDGFQLSDSAVTAKLIDTIDFEDITHKLMTEELRKYGYLEHKLDSEGHRISSCASITCSIRGKRHVEMRIVYTNRPTRRNISRNRYIELEQTVRSMDRRVVIVEERKEVVEYENDADMIPLKEGLEPVKNLISYLETGDLGEN</sequence>
<gene>
    <name evidence="1" type="ORF">CAEBREN_30103</name>
</gene>
<evidence type="ECO:0000313" key="2">
    <source>
        <dbReference type="Proteomes" id="UP000008068"/>
    </source>
</evidence>
<dbReference type="Proteomes" id="UP000008068">
    <property type="component" value="Unassembled WGS sequence"/>
</dbReference>
<dbReference type="InParanoid" id="G0NJP8"/>
<evidence type="ECO:0000313" key="1">
    <source>
        <dbReference type="EMBL" id="EGT32639.1"/>
    </source>
</evidence>
<dbReference type="PANTHER" id="PTHR38618:SF1">
    <property type="entry name" value="MEIOSIS-TO-MITOSIS TRANSITION ASSOCIATED"/>
    <property type="match status" value="1"/>
</dbReference>
<accession>G0NJP8</accession>
<keyword evidence="2" id="KW-1185">Reference proteome</keyword>
<reference evidence="2" key="1">
    <citation type="submission" date="2011-07" db="EMBL/GenBank/DDBJ databases">
        <authorList>
            <consortium name="Caenorhabditis brenneri Sequencing and Analysis Consortium"/>
            <person name="Wilson R.K."/>
        </authorList>
    </citation>
    <scope>NUCLEOTIDE SEQUENCE [LARGE SCALE GENOMIC DNA]</scope>
    <source>
        <strain evidence="2">PB2801</strain>
    </source>
</reference>
<dbReference type="eggNOG" id="ENOG502THCA">
    <property type="taxonomic scope" value="Eukaryota"/>
</dbReference>
<organism evidence="2">
    <name type="scientific">Caenorhabditis brenneri</name>
    <name type="common">Nematode worm</name>
    <dbReference type="NCBI Taxonomy" id="135651"/>
    <lineage>
        <taxon>Eukaryota</taxon>
        <taxon>Metazoa</taxon>
        <taxon>Ecdysozoa</taxon>
        <taxon>Nematoda</taxon>
        <taxon>Chromadorea</taxon>
        <taxon>Rhabditida</taxon>
        <taxon>Rhabditina</taxon>
        <taxon>Rhabditomorpha</taxon>
        <taxon>Rhabditoidea</taxon>
        <taxon>Rhabditidae</taxon>
        <taxon>Peloderinae</taxon>
        <taxon>Caenorhabditis</taxon>
    </lineage>
</organism>
<protein>
    <submittedName>
        <fullName evidence="1">Uncharacterized protein</fullName>
    </submittedName>
</protein>
<dbReference type="AlphaFoldDB" id="G0NJP8"/>
<dbReference type="PANTHER" id="PTHR38618">
    <property type="entry name" value="PROTEIN CBG21701-RELATED"/>
    <property type="match status" value="1"/>
</dbReference>
<proteinExistence type="predicted"/>
<dbReference type="STRING" id="135651.G0NJP8"/>